<protein>
    <recommendedName>
        <fullName evidence="3">Orc1-like AAA ATPase domain-containing protein</fullName>
    </recommendedName>
</protein>
<dbReference type="InterPro" id="IPR027417">
    <property type="entry name" value="P-loop_NTPase"/>
</dbReference>
<proteinExistence type="predicted"/>
<accession>A0ABT9Q6K5</accession>
<evidence type="ECO:0000256" key="1">
    <source>
        <dbReference type="ARBA" id="ARBA00022741"/>
    </source>
</evidence>
<dbReference type="SUPFAM" id="SSF52540">
    <property type="entry name" value="P-loop containing nucleoside triphosphate hydrolases"/>
    <property type="match status" value="1"/>
</dbReference>
<dbReference type="EMBL" id="JAUSQU010000001">
    <property type="protein sequence ID" value="MDP9842363.1"/>
    <property type="molecule type" value="Genomic_DNA"/>
</dbReference>
<evidence type="ECO:0000313" key="5">
    <source>
        <dbReference type="Proteomes" id="UP001225356"/>
    </source>
</evidence>
<name>A0ABT9Q6K5_9ACTN</name>
<sequence length="542" mass="57437">MAFLDREAEKRLMGELLSAARHGTSGTLVLRGEPGIGKTALLDHAAETAPGVRILRVTGVEAESELGYAGLHRFLLPILDRRDRLPAPQRGALGAAFGLTEGPRPDPFLIGLAVLTLLTDHAEERPVLCVCDDAQWLDHESLRALAFVGRRLQADRVALLFGLRCGDSGTVLDDLPWHRVTGLCEEAAHELLATAVTGRLDPSIAGRIVAETRGNPLAIRELGGELVTQQVPAPLLSQRLPMGRQLEARFLRQVRALPAHTQTILLIAAADPTGDPDLVWRAAVHLRATGGAVDLVAATEPAIGAGLVTPLPVLGFRHPLIRSGVYGAAGGDLKRGVHDALAAVTDREADADRRAWHLAAAAGHPDEGIATELENSAHRARLRGGYAAQATLLTWAADLSPQAARRTARLLAAAEAALAAGHTQRAEHLLDRAEPGLDTGSTGHALRLRGLFLIRTARSEQAIAVLLRAAALFRESDARPAAKAPGGNGTKARTGYATESLLAAFDAAAISPWLTPHQNIRELATAALHTTRPDEVPFPGAY</sequence>
<comment type="caution">
    <text evidence="4">The sequence shown here is derived from an EMBL/GenBank/DDBJ whole genome shotgun (WGS) entry which is preliminary data.</text>
</comment>
<dbReference type="PANTHER" id="PTHR16305:SF35">
    <property type="entry name" value="TRANSCRIPTIONAL ACTIVATOR DOMAIN"/>
    <property type="match status" value="1"/>
</dbReference>
<dbReference type="InterPro" id="IPR041664">
    <property type="entry name" value="AAA_16"/>
</dbReference>
<reference evidence="4 5" key="1">
    <citation type="submission" date="2023-07" db="EMBL/GenBank/DDBJ databases">
        <title>Sequencing the genomes of 1000 actinobacteria strains.</title>
        <authorList>
            <person name="Klenk H.-P."/>
        </authorList>
    </citation>
    <scope>NUCLEOTIDE SEQUENCE [LARGE SCALE GENOMIC DNA]</scope>
    <source>
        <strain evidence="4 5">DSM 46740</strain>
    </source>
</reference>
<keyword evidence="5" id="KW-1185">Reference proteome</keyword>
<evidence type="ECO:0000259" key="3">
    <source>
        <dbReference type="Pfam" id="PF13191"/>
    </source>
</evidence>
<evidence type="ECO:0000256" key="2">
    <source>
        <dbReference type="ARBA" id="ARBA00022840"/>
    </source>
</evidence>
<keyword evidence="2" id="KW-0067">ATP-binding</keyword>
<feature type="domain" description="Orc1-like AAA ATPase" evidence="3">
    <location>
        <begin position="5"/>
        <end position="158"/>
    </location>
</feature>
<dbReference type="RefSeq" id="WP_307556272.1">
    <property type="nucleotide sequence ID" value="NZ_JAUSQU010000001.1"/>
</dbReference>
<keyword evidence="1" id="KW-0547">Nucleotide-binding</keyword>
<dbReference type="PANTHER" id="PTHR16305">
    <property type="entry name" value="TESTICULAR SOLUBLE ADENYLYL CYCLASE"/>
    <property type="match status" value="1"/>
</dbReference>
<organism evidence="4 5">
    <name type="scientific">Streptosporangium lutulentum</name>
    <dbReference type="NCBI Taxonomy" id="1461250"/>
    <lineage>
        <taxon>Bacteria</taxon>
        <taxon>Bacillati</taxon>
        <taxon>Actinomycetota</taxon>
        <taxon>Actinomycetes</taxon>
        <taxon>Streptosporangiales</taxon>
        <taxon>Streptosporangiaceae</taxon>
        <taxon>Streptosporangium</taxon>
    </lineage>
</organism>
<gene>
    <name evidence="4" type="ORF">J2853_001574</name>
</gene>
<evidence type="ECO:0000313" key="4">
    <source>
        <dbReference type="EMBL" id="MDP9842363.1"/>
    </source>
</evidence>
<dbReference type="Proteomes" id="UP001225356">
    <property type="component" value="Unassembled WGS sequence"/>
</dbReference>
<dbReference type="Pfam" id="PF13191">
    <property type="entry name" value="AAA_16"/>
    <property type="match status" value="1"/>
</dbReference>